<gene>
    <name evidence="2" type="ORF">C7212DRAFT_167645</name>
</gene>
<keyword evidence="3" id="KW-1185">Reference proteome</keyword>
<feature type="non-terminal residue" evidence="2">
    <location>
        <position position="1"/>
    </location>
</feature>
<evidence type="ECO:0000313" key="2">
    <source>
        <dbReference type="EMBL" id="PWW79036.1"/>
    </source>
</evidence>
<feature type="compositionally biased region" description="Polar residues" evidence="1">
    <location>
        <begin position="38"/>
        <end position="47"/>
    </location>
</feature>
<feature type="compositionally biased region" description="Basic and acidic residues" evidence="1">
    <location>
        <begin position="24"/>
        <end position="34"/>
    </location>
</feature>
<proteinExistence type="predicted"/>
<dbReference type="AlphaFoldDB" id="A0A317T0X3"/>
<protein>
    <submittedName>
        <fullName evidence="2">Uncharacterized protein</fullName>
    </submittedName>
</protein>
<organism evidence="2 3">
    <name type="scientific">Tuber magnatum</name>
    <name type="common">white Piedmont truffle</name>
    <dbReference type="NCBI Taxonomy" id="42249"/>
    <lineage>
        <taxon>Eukaryota</taxon>
        <taxon>Fungi</taxon>
        <taxon>Dikarya</taxon>
        <taxon>Ascomycota</taxon>
        <taxon>Pezizomycotina</taxon>
        <taxon>Pezizomycetes</taxon>
        <taxon>Pezizales</taxon>
        <taxon>Tuberaceae</taxon>
        <taxon>Tuber</taxon>
    </lineage>
</organism>
<dbReference type="EMBL" id="PYWC01000011">
    <property type="protein sequence ID" value="PWW79036.1"/>
    <property type="molecule type" value="Genomic_DNA"/>
</dbReference>
<evidence type="ECO:0000313" key="3">
    <source>
        <dbReference type="Proteomes" id="UP000246991"/>
    </source>
</evidence>
<dbReference type="Proteomes" id="UP000246991">
    <property type="component" value="Unassembled WGS sequence"/>
</dbReference>
<accession>A0A317T0X3</accession>
<comment type="caution">
    <text evidence="2">The sequence shown here is derived from an EMBL/GenBank/DDBJ whole genome shotgun (WGS) entry which is preliminary data.</text>
</comment>
<feature type="region of interest" description="Disordered" evidence="1">
    <location>
        <begin position="21"/>
        <end position="47"/>
    </location>
</feature>
<reference evidence="2 3" key="1">
    <citation type="submission" date="2018-03" db="EMBL/GenBank/DDBJ databases">
        <title>Genomes of Pezizomycetes fungi and the evolution of truffles.</title>
        <authorList>
            <person name="Murat C."/>
            <person name="Payen T."/>
            <person name="Noel B."/>
            <person name="Kuo A."/>
            <person name="Martin F.M."/>
        </authorList>
    </citation>
    <scope>NUCLEOTIDE SEQUENCE [LARGE SCALE GENOMIC DNA]</scope>
    <source>
        <strain evidence="2">091103-1</strain>
    </source>
</reference>
<evidence type="ECO:0000256" key="1">
    <source>
        <dbReference type="SAM" id="MobiDB-lite"/>
    </source>
</evidence>
<sequence>ASRYASVRLIPVHAALTSPNISEVSKDKGEEQGERVNPYNSRASQSDMHSCSSAIALLPRRPQTIFPMSRVSGTCYKAFLCICISETRSSLLPKLFLYTRIMLAAVG</sequence>
<name>A0A317T0X3_9PEZI</name>